<comment type="caution">
    <text evidence="5">The sequence shown here is derived from an EMBL/GenBank/DDBJ whole genome shotgun (WGS) entry which is preliminary data.</text>
</comment>
<dbReference type="InterPro" id="IPR010318">
    <property type="entry name" value="S-Me-THD_N"/>
</dbReference>
<evidence type="ECO:0000313" key="6">
    <source>
        <dbReference type="Proteomes" id="UP000714275"/>
    </source>
</evidence>
<evidence type="ECO:0000313" key="5">
    <source>
        <dbReference type="EMBL" id="KAG1776759.1"/>
    </source>
</evidence>
<dbReference type="InterPro" id="IPR045079">
    <property type="entry name" value="Oxoprolinase-like"/>
</dbReference>
<dbReference type="InterPro" id="IPR048350">
    <property type="entry name" value="S-Me-THD-like_C"/>
</dbReference>
<dbReference type="Pfam" id="PF06032">
    <property type="entry name" value="S-Me-THD_N"/>
    <property type="match status" value="1"/>
</dbReference>
<feature type="domain" description="S-Me-THD N-terminal" evidence="3">
    <location>
        <begin position="605"/>
        <end position="768"/>
    </location>
</feature>
<dbReference type="InterPro" id="IPR027479">
    <property type="entry name" value="S-Me-THD_N_sf"/>
</dbReference>
<dbReference type="InterPro" id="IPR043129">
    <property type="entry name" value="ATPase_NBD"/>
</dbReference>
<dbReference type="Gene3D" id="2.40.390.10">
    <property type="entry name" value="CV3147-like"/>
    <property type="match status" value="1"/>
</dbReference>
<evidence type="ECO:0000259" key="3">
    <source>
        <dbReference type="Pfam" id="PF06032"/>
    </source>
</evidence>
<dbReference type="AlphaFoldDB" id="A0A9P7D270"/>
<dbReference type="InterPro" id="IPR024071">
    <property type="entry name" value="S-Me-THD_C_sf"/>
</dbReference>
<dbReference type="SUPFAM" id="SSF160991">
    <property type="entry name" value="CV3147-like"/>
    <property type="match status" value="1"/>
</dbReference>
<dbReference type="Pfam" id="PF05378">
    <property type="entry name" value="Hydant_A_N"/>
    <property type="match status" value="1"/>
</dbReference>
<feature type="domain" description="Hydantoinase/oxoprolinase N-terminal" evidence="2">
    <location>
        <begin position="9"/>
        <end position="186"/>
    </location>
</feature>
<evidence type="ECO:0000259" key="1">
    <source>
        <dbReference type="Pfam" id="PF01968"/>
    </source>
</evidence>
<dbReference type="FunFam" id="3.40.1610.10:FF:000001">
    <property type="entry name" value="Hydantoinase, putative"/>
    <property type="match status" value="1"/>
</dbReference>
<protein>
    <submittedName>
        <fullName evidence="5">Hydantoinase</fullName>
    </submittedName>
</protein>
<dbReference type="PANTHER" id="PTHR11365:SF10">
    <property type="entry name" value="HYDANTOINASE_OXOPROLINASE"/>
    <property type="match status" value="1"/>
</dbReference>
<dbReference type="GO" id="GO:0016787">
    <property type="term" value="F:hydrolase activity"/>
    <property type="evidence" value="ECO:0007669"/>
    <property type="project" value="InterPro"/>
</dbReference>
<keyword evidence="6" id="KW-1185">Reference proteome</keyword>
<name>A0A9P7D270_9AGAM</name>
<proteinExistence type="predicted"/>
<feature type="domain" description="S-Me-THD-like C-terminal" evidence="4">
    <location>
        <begin position="773"/>
        <end position="986"/>
    </location>
</feature>
<dbReference type="OrthoDB" id="5404895at2759"/>
<reference evidence="5" key="1">
    <citation type="journal article" date="2020" name="New Phytol.">
        <title>Comparative genomics reveals dynamic genome evolution in host specialist ectomycorrhizal fungi.</title>
        <authorList>
            <person name="Lofgren L.A."/>
            <person name="Nguyen N.H."/>
            <person name="Vilgalys R."/>
            <person name="Ruytinx J."/>
            <person name="Liao H.L."/>
            <person name="Branco S."/>
            <person name="Kuo A."/>
            <person name="LaButti K."/>
            <person name="Lipzen A."/>
            <person name="Andreopoulos W."/>
            <person name="Pangilinan J."/>
            <person name="Riley R."/>
            <person name="Hundley H."/>
            <person name="Na H."/>
            <person name="Barry K."/>
            <person name="Grigoriev I.V."/>
            <person name="Stajich J.E."/>
            <person name="Kennedy P.G."/>
        </authorList>
    </citation>
    <scope>NUCLEOTIDE SEQUENCE</scope>
    <source>
        <strain evidence="5">DOB743</strain>
    </source>
</reference>
<dbReference type="Pfam" id="PF20906">
    <property type="entry name" value="S-Me-THD_C"/>
    <property type="match status" value="1"/>
</dbReference>
<feature type="domain" description="Hydantoinase A/oxoprolinase" evidence="1">
    <location>
        <begin position="207"/>
        <end position="386"/>
    </location>
</feature>
<dbReference type="Proteomes" id="UP000714275">
    <property type="component" value="Unassembled WGS sequence"/>
</dbReference>
<evidence type="ECO:0000259" key="4">
    <source>
        <dbReference type="Pfam" id="PF20906"/>
    </source>
</evidence>
<gene>
    <name evidence="5" type="ORF">EV702DRAFT_1106245</name>
</gene>
<evidence type="ECO:0000259" key="2">
    <source>
        <dbReference type="Pfam" id="PF05378"/>
    </source>
</evidence>
<accession>A0A9P7D270</accession>
<sequence length="1003" mass="106275">MSPVHSILRLGVDVGGTNTDAVLLDLSEGSRRGQVLASAKHLTTVDVTLGIQNAIESVLTQTQCKSDIQALCIGTTHFVNALVERDPRRLDRVAVIRLCGPFTHGTPPFVGFPHELRDLLEGPHFLLSGGLQIDGSEIASVVVAQVESACDEIIRQGIHAVVVSSVFAPIDFEIQQEGTVAAIVRKRIQGMDVVCSKDVAAIGLLERENASILNAALLRYAKKTVIGFKKAAQILELKCSVFITSNDGTLLSCAQAARLPIRTFSSGPTNSMRGAAFLAALESGISKQSALVVDIGGTTTDIGMLLPSGFPRQAAAHHEFCGVLLNFSMPHVTSIGLGGGSIVREDPVTNKVTVGPYSVGHRITSESLVFGGSTLTATDVVVAAGRASNIGDESLVSGIGQSIIEGAQSAIKKMLQNYLDAMKTSSQDIPVYLVGGGSILAPDVLAGISRVHRFPHFDVANAVGAAIAQISGIIDSFEDTSTRTIVQVRADVEARAIAQAIASGADPRHIAIVESEVIPIAYTSGRCRFYVKAAGDWSGVASPSWLEVDDPLRIEASAGETASQPQMVASAAASAVVAPVMRTASDILEYEPRIKRREWLLSEVDLEWIADGCYVLGCGGGGSPLHTFLELRELVRSGETVRVIDFSSVTSNALIGWGGGMGSPEVSSERLLGNEYQEASEELWSFIGIAKPEALCAIEIGGANGMINMILGSTKYANIPCIDGDFMGRAYPTWYQTTANVYDFSGTGAKMLPSVISSGDGNIMIMTKAKRDIDVDASLRAACVEMGTHVGQASCPLKADYVDNAMIKNTVSLSWRIGRAIALARKQSSLSRIGSILVDAVGGSSSAKVLFMGKITDVRRRVYKGHTIGEVVITALTVDDDVDGDDPDHPMERFTGTLTIPFKNENLYAEHTTHDAITTMVATVPDLIAVLDAQNGSALGTPQYKYGLRVLVLGITAAPQWTGSERGIALGGPSAFGFTHISYKPLGKYTQPRSVIEEYACNS</sequence>
<dbReference type="InterPro" id="IPR008040">
    <property type="entry name" value="Hydant_A_N"/>
</dbReference>
<dbReference type="PANTHER" id="PTHR11365">
    <property type="entry name" value="5-OXOPROLINASE RELATED"/>
    <property type="match status" value="1"/>
</dbReference>
<dbReference type="InterPro" id="IPR002821">
    <property type="entry name" value="Hydantoinase_A"/>
</dbReference>
<dbReference type="Pfam" id="PF01968">
    <property type="entry name" value="Hydantoinase_A"/>
    <property type="match status" value="1"/>
</dbReference>
<dbReference type="EMBL" id="JABBWD010000024">
    <property type="protein sequence ID" value="KAG1776759.1"/>
    <property type="molecule type" value="Genomic_DNA"/>
</dbReference>
<organism evidence="5 6">
    <name type="scientific">Suillus placidus</name>
    <dbReference type="NCBI Taxonomy" id="48579"/>
    <lineage>
        <taxon>Eukaryota</taxon>
        <taxon>Fungi</taxon>
        <taxon>Dikarya</taxon>
        <taxon>Basidiomycota</taxon>
        <taxon>Agaricomycotina</taxon>
        <taxon>Agaricomycetes</taxon>
        <taxon>Agaricomycetidae</taxon>
        <taxon>Boletales</taxon>
        <taxon>Suillineae</taxon>
        <taxon>Suillaceae</taxon>
        <taxon>Suillus</taxon>
    </lineage>
</organism>
<dbReference type="SUPFAM" id="SSF53067">
    <property type="entry name" value="Actin-like ATPase domain"/>
    <property type="match status" value="2"/>
</dbReference>
<dbReference type="Gene3D" id="3.30.420.40">
    <property type="match status" value="1"/>
</dbReference>
<dbReference type="Gene3D" id="3.40.1610.10">
    <property type="entry name" value="CV3147-like domain"/>
    <property type="match status" value="1"/>
</dbReference>